<evidence type="ECO:0000313" key="5">
    <source>
        <dbReference type="Proteomes" id="UP000243723"/>
    </source>
</evidence>
<dbReference type="Proteomes" id="UP000243723">
    <property type="component" value="Unassembled WGS sequence"/>
</dbReference>
<dbReference type="GO" id="GO:0016236">
    <property type="term" value="P:macroautophagy"/>
    <property type="evidence" value="ECO:0007669"/>
    <property type="project" value="TreeGrafter"/>
</dbReference>
<dbReference type="AlphaFoldDB" id="A0A2P8A423"/>
<evidence type="ECO:0000256" key="2">
    <source>
        <dbReference type="SAM" id="SignalP"/>
    </source>
</evidence>
<dbReference type="InterPro" id="IPR000782">
    <property type="entry name" value="FAS1_domain"/>
</dbReference>
<reference evidence="4 5" key="1">
    <citation type="submission" date="2017-05" db="EMBL/GenBank/DDBJ databases">
        <title>Draft genome sequence of Elsinoe australis.</title>
        <authorList>
            <person name="Cheng Q."/>
        </authorList>
    </citation>
    <scope>NUCLEOTIDE SEQUENCE [LARGE SCALE GENOMIC DNA]</scope>
    <source>
        <strain evidence="4 5">NL1</strain>
    </source>
</reference>
<evidence type="ECO:0000313" key="4">
    <source>
        <dbReference type="EMBL" id="PSK55216.1"/>
    </source>
</evidence>
<dbReference type="Gene3D" id="2.30.180.10">
    <property type="entry name" value="FAS1 domain"/>
    <property type="match status" value="2"/>
</dbReference>
<feature type="domain" description="FAS1" evidence="3">
    <location>
        <begin position="18"/>
        <end position="174"/>
    </location>
</feature>
<dbReference type="GO" id="GO:0000329">
    <property type="term" value="C:fungal-type vacuole membrane"/>
    <property type="evidence" value="ECO:0007669"/>
    <property type="project" value="TreeGrafter"/>
</dbReference>
<dbReference type="SMART" id="SM00554">
    <property type="entry name" value="FAS1"/>
    <property type="match status" value="2"/>
</dbReference>
<dbReference type="PANTHER" id="PTHR10900:SF77">
    <property type="entry name" value="FI19380P1"/>
    <property type="match status" value="1"/>
</dbReference>
<keyword evidence="2" id="KW-0732">Signal</keyword>
<dbReference type="SUPFAM" id="SSF82153">
    <property type="entry name" value="FAS1 domain"/>
    <property type="match status" value="2"/>
</dbReference>
<dbReference type="EMBL" id="NHZQ01000067">
    <property type="protein sequence ID" value="PSK55216.1"/>
    <property type="molecule type" value="Genomic_DNA"/>
</dbReference>
<dbReference type="InterPro" id="IPR050904">
    <property type="entry name" value="Adhesion/Biosynth-related"/>
</dbReference>
<evidence type="ECO:0000259" key="3">
    <source>
        <dbReference type="PROSITE" id="PS50213"/>
    </source>
</evidence>
<sequence>MRHSIPFLLPFAALAAAQSPLVDLLSSQPDLSSLLDILSIAPELVNTLSNANNITIFAPVNSAFAAIPPDTAEGVAISTRDPNGTSTLLNYHVLQGSYPSSAFQETPLYYPTLFDNRSIIFDNPRTNVTGGQNVGLFRNGSQFQVVSGELQTSNVIQADITVGGVTIHKIDEVLTIPLNASDTAERLNATAALGALTQAGLIDQLDIVPDLTLFIPNNDAFQAVGSAFAGAGIETLRDVLQYHAVTGNVLFSTEVTNTTVTASNGGTLTLTVIDDDIFVNDAKVILPNVLMSDGVAHVIDSVLNPDTQAINPVDLEDDDDESATAFPGASPVPNVPFTSAVPAPTTLNTVPPLYTTASAVAPTRAVGAGNGTIPTGAAGGSATTARPGNGTVTTGAGGNASTRPASFTGAAALPTLMAGGLWAGVLAVGAWEV</sequence>
<feature type="region of interest" description="Disordered" evidence="1">
    <location>
        <begin position="315"/>
        <end position="335"/>
    </location>
</feature>
<feature type="chain" id="PRO_5015145275" evidence="2">
    <location>
        <begin position="18"/>
        <end position="433"/>
    </location>
</feature>
<name>A0A2P8A423_9PEZI</name>
<dbReference type="PANTHER" id="PTHR10900">
    <property type="entry name" value="PERIOSTIN-RELATED"/>
    <property type="match status" value="1"/>
</dbReference>
<feature type="compositionally biased region" description="Low complexity" evidence="1">
    <location>
        <begin position="377"/>
        <end position="402"/>
    </location>
</feature>
<feature type="signal peptide" evidence="2">
    <location>
        <begin position="1"/>
        <end position="17"/>
    </location>
</feature>
<dbReference type="OrthoDB" id="286301at2759"/>
<feature type="region of interest" description="Disordered" evidence="1">
    <location>
        <begin position="377"/>
        <end position="403"/>
    </location>
</feature>
<evidence type="ECO:0000256" key="1">
    <source>
        <dbReference type="SAM" id="MobiDB-lite"/>
    </source>
</evidence>
<organism evidence="4 5">
    <name type="scientific">Elsinoe australis</name>
    <dbReference type="NCBI Taxonomy" id="40998"/>
    <lineage>
        <taxon>Eukaryota</taxon>
        <taxon>Fungi</taxon>
        <taxon>Dikarya</taxon>
        <taxon>Ascomycota</taxon>
        <taxon>Pezizomycotina</taxon>
        <taxon>Dothideomycetes</taxon>
        <taxon>Dothideomycetidae</taxon>
        <taxon>Myriangiales</taxon>
        <taxon>Elsinoaceae</taxon>
        <taxon>Elsinoe</taxon>
    </lineage>
</organism>
<dbReference type="STRING" id="40998.A0A2P8A423"/>
<proteinExistence type="predicted"/>
<protein>
    <submittedName>
        <fullName evidence="4">Periostin</fullName>
    </submittedName>
</protein>
<comment type="caution">
    <text evidence="4">The sequence shown here is derived from an EMBL/GenBank/DDBJ whole genome shotgun (WGS) entry which is preliminary data.</text>
</comment>
<feature type="domain" description="FAS1" evidence="3">
    <location>
        <begin position="180"/>
        <end position="303"/>
    </location>
</feature>
<accession>A0A2P8A423</accession>
<dbReference type="PROSITE" id="PS50213">
    <property type="entry name" value="FAS1"/>
    <property type="match status" value="2"/>
</dbReference>
<dbReference type="Pfam" id="PF02469">
    <property type="entry name" value="Fasciclin"/>
    <property type="match status" value="2"/>
</dbReference>
<gene>
    <name evidence="4" type="ORF">B9Z65_2605</name>
</gene>
<dbReference type="InterPro" id="IPR036378">
    <property type="entry name" value="FAS1_dom_sf"/>
</dbReference>
<keyword evidence="5" id="KW-1185">Reference proteome</keyword>